<keyword evidence="4" id="KW-1185">Reference proteome</keyword>
<evidence type="ECO:0000256" key="2">
    <source>
        <dbReference type="SAM" id="Phobius"/>
    </source>
</evidence>
<feature type="region of interest" description="Disordered" evidence="1">
    <location>
        <begin position="439"/>
        <end position="477"/>
    </location>
</feature>
<feature type="region of interest" description="Disordered" evidence="1">
    <location>
        <begin position="1"/>
        <end position="93"/>
    </location>
</feature>
<feature type="transmembrane region" description="Helical" evidence="2">
    <location>
        <begin position="215"/>
        <end position="239"/>
    </location>
</feature>
<feature type="transmembrane region" description="Helical" evidence="2">
    <location>
        <begin position="306"/>
        <end position="331"/>
    </location>
</feature>
<feature type="compositionally biased region" description="Polar residues" evidence="1">
    <location>
        <begin position="83"/>
        <end position="93"/>
    </location>
</feature>
<feature type="transmembrane region" description="Helical" evidence="2">
    <location>
        <begin position="272"/>
        <end position="294"/>
    </location>
</feature>
<evidence type="ECO:0008006" key="5">
    <source>
        <dbReference type="Google" id="ProtNLM"/>
    </source>
</evidence>
<dbReference type="GeneID" id="119722918"/>
<name>A0A913ZE76_PATMI</name>
<dbReference type="OMA" id="CPWERRR"/>
<dbReference type="OrthoDB" id="10062838at2759"/>
<evidence type="ECO:0000256" key="1">
    <source>
        <dbReference type="SAM" id="MobiDB-lite"/>
    </source>
</evidence>
<dbReference type="InterPro" id="IPR026505">
    <property type="entry name" value="Solute_c_fam_35_mem_F3/F4"/>
</dbReference>
<feature type="transmembrane region" description="Helical" evidence="2">
    <location>
        <begin position="396"/>
        <end position="414"/>
    </location>
</feature>
<dbReference type="RefSeq" id="XP_038049255.1">
    <property type="nucleotide sequence ID" value="XM_038193327.1"/>
</dbReference>
<reference evidence="3" key="1">
    <citation type="submission" date="2022-11" db="UniProtKB">
        <authorList>
            <consortium name="EnsemblMetazoa"/>
        </authorList>
    </citation>
    <scope>IDENTIFICATION</scope>
</reference>
<dbReference type="AlphaFoldDB" id="A0A913ZE76"/>
<keyword evidence="2" id="KW-1133">Transmembrane helix</keyword>
<dbReference type="PANTHER" id="PTHR19346">
    <property type="entry name" value="SUGAR PHOSPHATE TRANSPORTER DOMAIN-CONTAINING PROTEIN"/>
    <property type="match status" value="1"/>
</dbReference>
<protein>
    <recommendedName>
        <fullName evidence="5">Thiamine transporter SLC35F3</fullName>
    </recommendedName>
</protein>
<evidence type="ECO:0000313" key="4">
    <source>
        <dbReference type="Proteomes" id="UP000887568"/>
    </source>
</evidence>
<feature type="transmembrane region" description="Helical" evidence="2">
    <location>
        <begin position="246"/>
        <end position="266"/>
    </location>
</feature>
<organism evidence="3 4">
    <name type="scientific">Patiria miniata</name>
    <name type="common">Bat star</name>
    <name type="synonym">Asterina miniata</name>
    <dbReference type="NCBI Taxonomy" id="46514"/>
    <lineage>
        <taxon>Eukaryota</taxon>
        <taxon>Metazoa</taxon>
        <taxon>Echinodermata</taxon>
        <taxon>Eleutherozoa</taxon>
        <taxon>Asterozoa</taxon>
        <taxon>Asteroidea</taxon>
        <taxon>Valvatacea</taxon>
        <taxon>Valvatida</taxon>
        <taxon>Asterinidae</taxon>
        <taxon>Patiria</taxon>
    </lineage>
</organism>
<sequence length="477" mass="52016">MVEVKRSNESSELHTDSGVKSADSVNNGATVVELETTFSGQANDKTDMTKGDEDDLISKQNLLDVAATSGETEAEEPTGDDGVSQSDVSPRGTSLSENVRKTIFGLLIVIGIAVSWVGATQFSQSTYTTEFSSASVNVWFSTSWMLVCYPVYILGALVFLPRSRSVEGFKNLYRDAETVFGGRGLCLRTFATLTVPFAACWAVTNYLYVYALGKIAAADVTAIFSSNTAFIYVFSWLWLHERLVLLPVRSVSVLMSIGGMVLVSYADGFKGTTALGVSFSIGAAIGSAIYKVLFKRFIGDASSGQVSLFLSVLGIFNILCLWPFIIIFYYTDVETWSFDNIPWDYLCGSAALSVAFNFLINFGIALTYPLFIALGTVVGIPLNAVVDLLFRGKNFSNFKIGGSVLVVVGFLIMLMPETLQAKAACWTEGSCPWERRRREREEMGDDTGEVNTGIDTNTIDTNETKYPETDEVKVAVQ</sequence>
<feature type="compositionally biased region" description="Basic and acidic residues" evidence="1">
    <location>
        <begin position="462"/>
        <end position="477"/>
    </location>
</feature>
<feature type="transmembrane region" description="Helical" evidence="2">
    <location>
        <begin position="102"/>
        <end position="119"/>
    </location>
</feature>
<feature type="transmembrane region" description="Helical" evidence="2">
    <location>
        <begin position="371"/>
        <end position="390"/>
    </location>
</feature>
<feature type="compositionally biased region" description="Low complexity" evidence="1">
    <location>
        <begin position="451"/>
        <end position="461"/>
    </location>
</feature>
<proteinExistence type="predicted"/>
<dbReference type="PANTHER" id="PTHR19346:SF4">
    <property type="entry name" value="SUGAR PHOSPHATE TRANSPORTER DOMAIN-CONTAINING PROTEIN"/>
    <property type="match status" value="1"/>
</dbReference>
<feature type="transmembrane region" description="Helical" evidence="2">
    <location>
        <begin position="190"/>
        <end position="209"/>
    </location>
</feature>
<dbReference type="Proteomes" id="UP000887568">
    <property type="component" value="Unplaced"/>
</dbReference>
<feature type="transmembrane region" description="Helical" evidence="2">
    <location>
        <begin position="139"/>
        <end position="160"/>
    </location>
</feature>
<feature type="compositionally biased region" description="Basic and acidic residues" evidence="1">
    <location>
        <begin position="1"/>
        <end position="17"/>
    </location>
</feature>
<accession>A0A913ZE76</accession>
<keyword evidence="2" id="KW-0812">Transmembrane</keyword>
<dbReference type="EnsemblMetazoa" id="XM_038193327.1">
    <property type="protein sequence ID" value="XP_038049255.1"/>
    <property type="gene ID" value="LOC119722918"/>
</dbReference>
<evidence type="ECO:0000313" key="3">
    <source>
        <dbReference type="EnsemblMetazoa" id="XP_038049255.1"/>
    </source>
</evidence>
<dbReference type="SUPFAM" id="SSF103481">
    <property type="entry name" value="Multidrug resistance efflux transporter EmrE"/>
    <property type="match status" value="1"/>
</dbReference>
<keyword evidence="2" id="KW-0472">Membrane</keyword>
<dbReference type="InterPro" id="IPR037185">
    <property type="entry name" value="EmrE-like"/>
</dbReference>